<protein>
    <submittedName>
        <fullName evidence="1">Uncharacterized protein</fullName>
    </submittedName>
</protein>
<evidence type="ECO:0000313" key="2">
    <source>
        <dbReference type="Proteomes" id="UP000051679"/>
    </source>
</evidence>
<sequence length="268" mass="31079">MKSQIRIAKEARKKAFEPVMGKIFELCSERINRRIGLILRTVDDTNETQNHNEKDARASLKYKIIENKEGKLAGGLDEDVVSHIIDGKCEPRRNLYLFPTKSAKEYYAAFRGILWFDGVYEILWGTVTEITTYLPIIFQMLCNAEIEEQDNLPSNSKKNNKLIDIRQVLSNFEGNGTDEQINHAYKKVSNLFFLEWMKFTTLRSDERKFTIADGSPNPTVVTPKTIKTRIDDTEENQYRGFYQLNIRLSEFANNQLYQVLTQGIMESL</sequence>
<dbReference type="RefSeq" id="WP_054680213.1">
    <property type="nucleotide sequence ID" value="NZ_AYYO01000030.1"/>
</dbReference>
<gene>
    <name evidence="1" type="ORF">FC18_GL001561</name>
</gene>
<reference evidence="1 2" key="1">
    <citation type="journal article" date="2015" name="Genome Announc.">
        <title>Expanding the biotechnology potential of lactobacilli through comparative genomics of 213 strains and associated genera.</title>
        <authorList>
            <person name="Sun Z."/>
            <person name="Harris H.M."/>
            <person name="McCann A."/>
            <person name="Guo C."/>
            <person name="Argimon S."/>
            <person name="Zhang W."/>
            <person name="Yang X."/>
            <person name="Jeffery I.B."/>
            <person name="Cooney J.C."/>
            <person name="Kagawa T.F."/>
            <person name="Liu W."/>
            <person name="Song Y."/>
            <person name="Salvetti E."/>
            <person name="Wrobel A."/>
            <person name="Rasinkangas P."/>
            <person name="Parkhill J."/>
            <person name="Rea M.C."/>
            <person name="O'Sullivan O."/>
            <person name="Ritari J."/>
            <person name="Douillard F.P."/>
            <person name="Paul Ross R."/>
            <person name="Yang R."/>
            <person name="Briner A.E."/>
            <person name="Felis G.E."/>
            <person name="de Vos W.M."/>
            <person name="Barrangou R."/>
            <person name="Klaenhammer T.R."/>
            <person name="Caufield P.W."/>
            <person name="Cui Y."/>
            <person name="Zhang H."/>
            <person name="O'Toole P.W."/>
        </authorList>
    </citation>
    <scope>NUCLEOTIDE SEQUENCE [LARGE SCALE GENOMIC DNA]</scope>
    <source>
        <strain evidence="1 2">DSM 20505</strain>
    </source>
</reference>
<dbReference type="PATRIC" id="fig|1291052.5.peg.1587"/>
<dbReference type="Proteomes" id="UP000051679">
    <property type="component" value="Unassembled WGS sequence"/>
</dbReference>
<evidence type="ECO:0000313" key="1">
    <source>
        <dbReference type="EMBL" id="KRM55114.1"/>
    </source>
</evidence>
<dbReference type="AlphaFoldDB" id="A0A0R1ZL41"/>
<accession>A0A0R1ZL41</accession>
<keyword evidence="2" id="KW-1185">Reference proteome</keyword>
<comment type="caution">
    <text evidence="1">The sequence shown here is derived from an EMBL/GenBank/DDBJ whole genome shotgun (WGS) entry which is preliminary data.</text>
</comment>
<name>A0A0R1ZL41_9LACO</name>
<dbReference type="OrthoDB" id="9872303at2"/>
<organism evidence="1 2">
    <name type="scientific">Lacticaseibacillus sharpeae JCM 1186 = DSM 20505</name>
    <dbReference type="NCBI Taxonomy" id="1291052"/>
    <lineage>
        <taxon>Bacteria</taxon>
        <taxon>Bacillati</taxon>
        <taxon>Bacillota</taxon>
        <taxon>Bacilli</taxon>
        <taxon>Lactobacillales</taxon>
        <taxon>Lactobacillaceae</taxon>
        <taxon>Lacticaseibacillus</taxon>
    </lineage>
</organism>
<proteinExistence type="predicted"/>
<dbReference type="EMBL" id="AYYO01000030">
    <property type="protein sequence ID" value="KRM55114.1"/>
    <property type="molecule type" value="Genomic_DNA"/>
</dbReference>